<dbReference type="GO" id="GO:0003676">
    <property type="term" value="F:nucleic acid binding"/>
    <property type="evidence" value="ECO:0007669"/>
    <property type="project" value="InterPro"/>
</dbReference>
<evidence type="ECO:0000313" key="6">
    <source>
        <dbReference type="EMBL" id="NEX19871.1"/>
    </source>
</evidence>
<evidence type="ECO:0000256" key="1">
    <source>
        <dbReference type="ARBA" id="ARBA00011900"/>
    </source>
</evidence>
<dbReference type="PROSITE" id="PS00092">
    <property type="entry name" value="N6_MTASE"/>
    <property type="match status" value="1"/>
</dbReference>
<feature type="region of interest" description="Disordered" evidence="5">
    <location>
        <begin position="723"/>
        <end position="748"/>
    </location>
</feature>
<sequence>MSLDSAIANIGEYYAVHYLAEQFPKDIADRVKAWKEQGSRSVPRRLQALSDGYFRAKAQALEIPDPLQRLTAKAEALAAWHGQLLDALGYAADSTPETHWLDLTSEKSRLPARALLHRHQQPWLAICETPFCLGGGEQDEEPLELPVSAPSWSTAVSPSDWPILDASWEKAIARLFAQEDRPRWLMLLAGSRVYLFDAHTYAQGRYLAVDLDDAFARKQARTFEAIAALLARVTLAPEAESDEVLHERLRQGSQRSTHGVSAKLQAAVRAAIADIANGWVEARRARNLGYRQLGEREDPLPDGSRAVTAEQLRHEALVYVYRLLFCLYAEARGSELGVLPMTDGVYRLGYSLEALRDLADRGEPGTTSENGTYDAEHLERLFGLIHQGFHPEAEDMERLTGDDQAPWRGGIPTQLDLFGGVQAELALDDVTVAERKRTPPVRRAPASARLAKTFIVQPLTATLFAPTSTPLLDRVRLPNRVLHRVIRALSLGTGERGRQIGRINYAELGINQLGAVYEGLLSYKGFFATQDLIQVLQRPKDGKPVFDDDLDPAIPTWLTPAERLEDFKPGEVVLESRTRQPRIYKTGEFILHLNGVDRVNSASYYTPAVLTQALVRETLNERLKDIGPAEADRLLGLKICEPAMGSAAFLVEAIGQLADRYLDLKQKQVGTSIDPGDYADQRRRVMHAIAVDNLYGVDLNPTAVELGALSLWLATIHRLPVPAPSDDEGAGNRLSGSGPDEDVRSTDFRSGATPWLGLRLRPGNSLIGARRAVWTERQLLDGTHLGADAQAPRQLKPGESRKPEEIYHFLVWGADMTPAARDKLMRSFWPEPCKAIGEWHKTQVKAKWTREQLGTARRLCERIDRLWEAYARERAEALERSRCSASVWPQTVPQDPSGCLEKADGSGQTTLAEREAIKARLESESSAFQRLKRLMDAWCALYFWPLEAADSLPSRAAWLDAAEVLVAPASSRRPEPAGSRFHDIARAIAEDQPFHHWELVFTEVLGPGFEGQREPPRGFDLMFGNPPWIKVSWNDAPLLAEFSPLLGVREAKSATYNRERATLLADEGQRRRYRKAFEQGEGAGVFLNDRTLYPSLAGVQTNLYKNFIERSWGLLGGQGVAGLLHPEGVFDDPKGGVFREGYYRRLLGHYQLRNERNLFNDVHHVMGFSLNIYRGQPGPAKMRAMFNLFDTATIDHSQRHQNPHDPIPGIKSDAGAWETRGHRERILTITEHELGLFARLFEDAGTPPLQARLPQVHSRPLLAVLEKFAAAPRRLGDLKGDYFATEMFHESNAQRDGLITREADPTFQPRSADDWVVSGPHFFVGNPLNRTPRTQSLGVKGADYDDIDLTEIPDDYLPRALYRPGDRDGDPSAFLAAIPEWPRPRRPENVSGGFWPIRETDLPAWEALLGEPLRLYGVDPSKPGARTARQFGYFVEWEGDVEDAMRWLLANEGTRNSEAFANRFSAVRLSQGRPDADAMLWLPRPLTAFHRYAHRRRGHPANERTLMPAILPAGFSHIHPVFSIAFLRYQNALLFGGCAQSILWDFLVRVGGRGDIYESTLLTFPLMSSNSSLIIQRVARLTCLTTHYADLWSSAFDPAIRDDAFTCDLSDASNRDGGFRCAQPTLQEHQRTLRWSELTPEWQRGCALRTERERRQALLEIDVLVALALNLTPEELIQIYSVQFPVMGAYEEADRYDATGRRLPNTTRKDPGAKELREALTHHDGTTPVTVSWTIDNGNQTRTRTFHPPFVPVDRIDDYRRAWAVFTERLGLS</sequence>
<dbReference type="Proteomes" id="UP000471640">
    <property type="component" value="Unassembled WGS sequence"/>
</dbReference>
<comment type="catalytic activity">
    <reaction evidence="4">
        <text>a 2'-deoxyadenosine in DNA + S-adenosyl-L-methionine = an N(6)-methyl-2'-deoxyadenosine in DNA + S-adenosyl-L-homocysteine + H(+)</text>
        <dbReference type="Rhea" id="RHEA:15197"/>
        <dbReference type="Rhea" id="RHEA-COMP:12418"/>
        <dbReference type="Rhea" id="RHEA-COMP:12419"/>
        <dbReference type="ChEBI" id="CHEBI:15378"/>
        <dbReference type="ChEBI" id="CHEBI:57856"/>
        <dbReference type="ChEBI" id="CHEBI:59789"/>
        <dbReference type="ChEBI" id="CHEBI:90615"/>
        <dbReference type="ChEBI" id="CHEBI:90616"/>
        <dbReference type="EC" id="2.1.1.72"/>
    </reaction>
</comment>
<reference evidence="7" key="1">
    <citation type="journal article" date="2020" name="Microbiol. Resour. Announc.">
        <title>Draft Genome Sequences of Thiorhodococcus mannitoliphagus and Thiorhodococcus minor, Purple Sulfur Photosynthetic Bacteria in the Gammaproteobacterial Family Chromatiaceae.</title>
        <authorList>
            <person name="Aviles F.A."/>
            <person name="Meyer T.E."/>
            <person name="Kyndt J.A."/>
        </authorList>
    </citation>
    <scope>NUCLEOTIDE SEQUENCE [LARGE SCALE GENOMIC DNA]</scope>
    <source>
        <strain evidence="7">DSM 18266</strain>
    </source>
</reference>
<dbReference type="RefSeq" id="WP_164652768.1">
    <property type="nucleotide sequence ID" value="NZ_JAAIJR010000017.1"/>
</dbReference>
<protein>
    <recommendedName>
        <fullName evidence="1">site-specific DNA-methyltransferase (adenine-specific)</fullName>
        <ecNumber evidence="1">2.1.1.72</ecNumber>
    </recommendedName>
</protein>
<keyword evidence="3" id="KW-0808">Transferase</keyword>
<accession>A0A6P1DSH0</accession>
<gene>
    <name evidence="6" type="ORF">G3480_06005</name>
</gene>
<dbReference type="PANTHER" id="PTHR33841">
    <property type="entry name" value="DNA METHYLTRANSFERASE YEEA-RELATED"/>
    <property type="match status" value="1"/>
</dbReference>
<dbReference type="GO" id="GO:0009007">
    <property type="term" value="F:site-specific DNA-methyltransferase (adenine-specific) activity"/>
    <property type="evidence" value="ECO:0007669"/>
    <property type="project" value="UniProtKB-EC"/>
</dbReference>
<evidence type="ECO:0000313" key="7">
    <source>
        <dbReference type="Proteomes" id="UP000471640"/>
    </source>
</evidence>
<dbReference type="GO" id="GO:0032259">
    <property type="term" value="P:methylation"/>
    <property type="evidence" value="ECO:0007669"/>
    <property type="project" value="UniProtKB-KW"/>
</dbReference>
<dbReference type="EMBL" id="JAAIJR010000017">
    <property type="protein sequence ID" value="NEX19871.1"/>
    <property type="molecule type" value="Genomic_DNA"/>
</dbReference>
<reference evidence="6 7" key="2">
    <citation type="submission" date="2020-02" db="EMBL/GenBank/DDBJ databases">
        <title>Genome sequences of Thiorhodococcus mannitoliphagus and Thiorhodococcus minor, purple sulfur photosynthetic bacteria in the gammaproteobacterial family, Chromatiaceae.</title>
        <authorList>
            <person name="Aviles F.A."/>
            <person name="Meyer T.E."/>
            <person name="Kyndt J.A."/>
        </authorList>
    </citation>
    <scope>NUCLEOTIDE SEQUENCE [LARGE SCALE GENOMIC DNA]</scope>
    <source>
        <strain evidence="6 7">DSM 18266</strain>
    </source>
</reference>
<dbReference type="InterPro" id="IPR002052">
    <property type="entry name" value="DNA_methylase_N6_adenine_CS"/>
</dbReference>
<comment type="caution">
    <text evidence="6">The sequence shown here is derived from an EMBL/GenBank/DDBJ whole genome shotgun (WGS) entry which is preliminary data.</text>
</comment>
<proteinExistence type="predicted"/>
<evidence type="ECO:0000256" key="2">
    <source>
        <dbReference type="ARBA" id="ARBA00022603"/>
    </source>
</evidence>
<dbReference type="EC" id="2.1.1.72" evidence="1"/>
<dbReference type="PANTHER" id="PTHR33841:SF1">
    <property type="entry name" value="DNA METHYLTRANSFERASE A"/>
    <property type="match status" value="1"/>
</dbReference>
<evidence type="ECO:0000256" key="4">
    <source>
        <dbReference type="ARBA" id="ARBA00047942"/>
    </source>
</evidence>
<name>A0A6P1DSH0_9GAMM</name>
<dbReference type="InterPro" id="IPR050953">
    <property type="entry name" value="N4_N6_ade-DNA_methylase"/>
</dbReference>
<evidence type="ECO:0000256" key="5">
    <source>
        <dbReference type="SAM" id="MobiDB-lite"/>
    </source>
</evidence>
<organism evidence="6 7">
    <name type="scientific">Thiorhodococcus mannitoliphagus</name>
    <dbReference type="NCBI Taxonomy" id="329406"/>
    <lineage>
        <taxon>Bacteria</taxon>
        <taxon>Pseudomonadati</taxon>
        <taxon>Pseudomonadota</taxon>
        <taxon>Gammaproteobacteria</taxon>
        <taxon>Chromatiales</taxon>
        <taxon>Chromatiaceae</taxon>
        <taxon>Thiorhodococcus</taxon>
    </lineage>
</organism>
<evidence type="ECO:0000256" key="3">
    <source>
        <dbReference type="ARBA" id="ARBA00022679"/>
    </source>
</evidence>
<keyword evidence="2" id="KW-0489">Methyltransferase</keyword>
<dbReference type="Gene3D" id="3.40.50.150">
    <property type="entry name" value="Vaccinia Virus protein VP39"/>
    <property type="match status" value="2"/>
</dbReference>
<dbReference type="SUPFAM" id="SSF53335">
    <property type="entry name" value="S-adenosyl-L-methionine-dependent methyltransferases"/>
    <property type="match status" value="1"/>
</dbReference>
<dbReference type="InterPro" id="IPR029063">
    <property type="entry name" value="SAM-dependent_MTases_sf"/>
</dbReference>
<keyword evidence="7" id="KW-1185">Reference proteome</keyword>